<accession>A0A2N8TGZ6</accession>
<evidence type="ECO:0000313" key="3">
    <source>
        <dbReference type="Proteomes" id="UP000235943"/>
    </source>
</evidence>
<evidence type="ECO:0000313" key="2">
    <source>
        <dbReference type="EMBL" id="PNG18300.1"/>
    </source>
</evidence>
<feature type="compositionally biased region" description="Pro residues" evidence="1">
    <location>
        <begin position="30"/>
        <end position="40"/>
    </location>
</feature>
<dbReference type="Proteomes" id="UP000235943">
    <property type="component" value="Unassembled WGS sequence"/>
</dbReference>
<comment type="caution">
    <text evidence="2">The sequence shown here is derived from an EMBL/GenBank/DDBJ whole genome shotgun (WGS) entry which is preliminary data.</text>
</comment>
<protein>
    <submittedName>
        <fullName evidence="2">Uncharacterized protein</fullName>
    </submittedName>
</protein>
<dbReference type="OrthoDB" id="4315483at2"/>
<gene>
    <name evidence="2" type="ORF">C1J00_31825</name>
</gene>
<organism evidence="2 3">
    <name type="scientific">Streptomyces cahuitamycinicus</name>
    <dbReference type="NCBI Taxonomy" id="2070367"/>
    <lineage>
        <taxon>Bacteria</taxon>
        <taxon>Bacillati</taxon>
        <taxon>Actinomycetota</taxon>
        <taxon>Actinomycetes</taxon>
        <taxon>Kitasatosporales</taxon>
        <taxon>Streptomycetaceae</taxon>
        <taxon>Streptomyces</taxon>
    </lineage>
</organism>
<reference evidence="2 3" key="1">
    <citation type="submission" date="2018-01" db="EMBL/GenBank/DDBJ databases">
        <title>Draft genome sequence of Streptomyces sp. 13K301.</title>
        <authorList>
            <person name="Sahin N."/>
            <person name="Saygin H."/>
            <person name="Ay H."/>
        </authorList>
    </citation>
    <scope>NUCLEOTIDE SEQUENCE [LARGE SCALE GENOMIC DNA]</scope>
    <source>
        <strain evidence="2 3">13K301</strain>
    </source>
</reference>
<proteinExistence type="predicted"/>
<feature type="region of interest" description="Disordered" evidence="1">
    <location>
        <begin position="20"/>
        <end position="40"/>
    </location>
</feature>
<dbReference type="EMBL" id="POUC01000333">
    <property type="protein sequence ID" value="PNG18300.1"/>
    <property type="molecule type" value="Genomic_DNA"/>
</dbReference>
<sequence>MLDLIRSLLVWVGLLASPSRRRRATAHPPGTMPPAPFPEWGPLPAHRSPYGLNTLLDGTSTVTVRPYLAAHEQRRRRHELTAVSLRPDLPGPCWIERTEVA</sequence>
<name>A0A2N8TGZ6_9ACTN</name>
<keyword evidence="3" id="KW-1185">Reference proteome</keyword>
<evidence type="ECO:0000256" key="1">
    <source>
        <dbReference type="SAM" id="MobiDB-lite"/>
    </source>
</evidence>
<dbReference type="AlphaFoldDB" id="A0A2N8TGZ6"/>